<keyword evidence="2" id="KW-1185">Reference proteome</keyword>
<sequence length="1465" mass="150480">MTTGNHVIFMHPDGTSPSHYAFARFVDKGPDGRLNWDKMSNAGVYLGHMEDQLGGTSNAGAVTHATGVKVYAESFGYELGNLAITSLSGTTKTIVEEARDAGKVTALVQSGAIYEPGTAAFVAKTQQITNANGSITVPRAQAAEIARQVINSGVDFIMGGGELNLLPVGTNGFHGTAAQLDALSTNSLIRPTENLIELAKSKGYTVVYNEDQLNALLALPVAPTKVLGVFAPVHTFNDRPEEVLAANNLPLYVDTAPTIAEMLSVTQKLMEKHPNFQNGSITIVEEEGTDNFGNNNNAAGTLEGLRRTDAAIGVAMDFINKYPNTLMVTAADSDAGGLQVVDPRTPGTNLGNINNNPTTTARNVPLDGQTGANTLPFVAAPDADGDVFGFGVAWAGTPDFSGSIVSKAHGLNADKLPATLDNTKIYELMYETLFNVELVSRNPDPTPAPKATKLTGNVIFIHPDGTSPSHYMATRNVDLGPDGRLNWDKMSNAGVYLGHMENQLTGTSNAGAVTHANGVKVFNESFGLNEDQSMITPASGKVGYTILEEAIAAGKATALIQSGHIGEPGTAAFAAATTNRVGNNIRAREKTAEIAEQVIRSGTQVIMAGGEVYLLPKGTTGFHVTAQIDAAFSDSEDRPTTNLIDLAISLGYSVVYTEEQMNTAVASATASTKLLGVFAANHTFNDRTEEALGLNSANPQPLYLATAPTVAEMLDASLKILSQDSDGFFVVVEEEGSDNFANNNNAVGTIEAVRRADAAIGVAMDYVNTKDPNTLVITAADSDAGGLQVFQFEPYTRPAGNFTPNNPALANTEPSAPFIRVNPTTTNTNQAVLDGVNGSTGTAEAPWKPFAAKSSIDGAMGNFGVAWVGTPDFPGSIVAKAYGMNAEKLPSTLDNTVIYDLMYQTMFGVYNLINGTSGNNSLTATTNPDRILGNGGNDTITSTVANAGQNDLFDGGIGTDTLVISGGTASTTLTLNVANIANTSNQLSGISGLVVQNFEIFNFANFLGTLNATGSTGNDTITGGAGNDTLDGGAGTNTLRGGVGDDTYIISTSTNTITEAANAGIDTVRSSVTYTLATNVENLVLTGTTDLNGTGNTLNNTLTGNIGNNILNGGIGADTLIGGAGNDTYIVDNAGDVITEANGEGRDLVQSSVTYTLSDNVENLTLTGNTAINGTGNGLDNTITGNSGDNTLDGGTGNDTLIGGAGNDTLLGGTGNDTLIGGAGNDSLVGGTGNDTYLFSITTSLGADTITEAVVGGQDTIDFTGTTAAIRLNLGITTTQTLVANGSKLTLTAANTIENVIAGAGADRIIGNDLDNRLVGGAGNDILTGGIGNDTLVGGAGNDILTGGAGNDVFSFAGNAAFTVVSQGLDTIQDFGIGSDQILLSKSVFASVTSVIGQGFSVANEFAVVEDDDLVGTSNGLIVYSSSSGSLYYNQNGAAAGFGTGGEFAILATAPTLTASNFSLV</sequence>
<proteinExistence type="predicted"/>
<dbReference type="EMBL" id="JADEWF010000002">
    <property type="protein sequence ID" value="MBE9217247.1"/>
    <property type="molecule type" value="Genomic_DNA"/>
</dbReference>
<name>A0ACC5PY40_DOLFA</name>
<protein>
    <submittedName>
        <fullName evidence="1">Alkaline phosphatase</fullName>
    </submittedName>
</protein>
<comment type="caution">
    <text evidence="1">The sequence shown here is derived from an EMBL/GenBank/DDBJ whole genome shotgun (WGS) entry which is preliminary data.</text>
</comment>
<organism evidence="1 2">
    <name type="scientific">Dolichospermum flos-aquae LEGE 04289</name>
    <dbReference type="NCBI Taxonomy" id="1828708"/>
    <lineage>
        <taxon>Bacteria</taxon>
        <taxon>Bacillati</taxon>
        <taxon>Cyanobacteriota</taxon>
        <taxon>Cyanophyceae</taxon>
        <taxon>Nostocales</taxon>
        <taxon>Aphanizomenonaceae</taxon>
        <taxon>Dolichospermum</taxon>
    </lineage>
</organism>
<evidence type="ECO:0000313" key="2">
    <source>
        <dbReference type="Proteomes" id="UP000597867"/>
    </source>
</evidence>
<gene>
    <name evidence="1" type="ORF">IQ222_00155</name>
</gene>
<dbReference type="Proteomes" id="UP000597867">
    <property type="component" value="Unassembled WGS sequence"/>
</dbReference>
<reference evidence="1" key="1">
    <citation type="submission" date="2020-10" db="EMBL/GenBank/DDBJ databases">
        <authorList>
            <person name="Castelo-Branco R."/>
            <person name="Eusebio N."/>
            <person name="Adriana R."/>
            <person name="Vieira A."/>
            <person name="Brugerolle De Fraissinette N."/>
            <person name="Rezende De Castro R."/>
            <person name="Schneider M.P."/>
            <person name="Vasconcelos V."/>
            <person name="Leao P.N."/>
        </authorList>
    </citation>
    <scope>NUCLEOTIDE SEQUENCE</scope>
    <source>
        <strain evidence="1">LEGE 04289</strain>
    </source>
</reference>
<accession>A0ACC5PY40</accession>
<evidence type="ECO:0000313" key="1">
    <source>
        <dbReference type="EMBL" id="MBE9217247.1"/>
    </source>
</evidence>